<keyword evidence="1" id="KW-0732">Signal</keyword>
<dbReference type="AlphaFoldDB" id="A0A844KRI6"/>
<evidence type="ECO:0000313" key="2">
    <source>
        <dbReference type="EMBL" id="MTR83382.1"/>
    </source>
</evidence>
<dbReference type="Proteomes" id="UP000446657">
    <property type="component" value="Unassembled WGS sequence"/>
</dbReference>
<accession>A0A844KRI6</accession>
<dbReference type="RefSeq" id="WP_118142859.1">
    <property type="nucleotide sequence ID" value="NZ_JADNPM010000027.1"/>
</dbReference>
<evidence type="ECO:0000256" key="1">
    <source>
        <dbReference type="SAM" id="SignalP"/>
    </source>
</evidence>
<feature type="chain" id="PRO_5032812534" evidence="1">
    <location>
        <begin position="30"/>
        <end position="159"/>
    </location>
</feature>
<comment type="caution">
    <text evidence="2">The sequence shown here is derived from an EMBL/GenBank/DDBJ whole genome shotgun (WGS) entry which is preliminary data.</text>
</comment>
<proteinExistence type="predicted"/>
<reference evidence="2 3" key="1">
    <citation type="journal article" date="2019" name="Nat. Med.">
        <title>A library of human gut bacterial isolates paired with longitudinal multiomics data enables mechanistic microbiome research.</title>
        <authorList>
            <person name="Poyet M."/>
            <person name="Groussin M."/>
            <person name="Gibbons S.M."/>
            <person name="Avila-Pacheco J."/>
            <person name="Jiang X."/>
            <person name="Kearney S.M."/>
            <person name="Perrotta A.R."/>
            <person name="Berdy B."/>
            <person name="Zhao S."/>
            <person name="Lieberman T.D."/>
            <person name="Swanson P.K."/>
            <person name="Smith M."/>
            <person name="Roesemann S."/>
            <person name="Alexander J.E."/>
            <person name="Rich S.A."/>
            <person name="Livny J."/>
            <person name="Vlamakis H."/>
            <person name="Clish C."/>
            <person name="Bullock K."/>
            <person name="Deik A."/>
            <person name="Scott J."/>
            <person name="Pierce K.A."/>
            <person name="Xavier R.J."/>
            <person name="Alm E.J."/>
        </authorList>
    </citation>
    <scope>NUCLEOTIDE SEQUENCE [LARGE SCALE GENOMIC DNA]</scope>
    <source>
        <strain evidence="2 3">BIOML-A1</strain>
    </source>
</reference>
<protein>
    <submittedName>
        <fullName evidence="2">Uncharacterized protein</fullName>
    </submittedName>
</protein>
<gene>
    <name evidence="2" type="ORF">GMD30_17400</name>
</gene>
<name>A0A844KRI6_9FIRM</name>
<dbReference type="EMBL" id="WNAL01000091">
    <property type="protein sequence ID" value="MTR83382.1"/>
    <property type="molecule type" value="Genomic_DNA"/>
</dbReference>
<sequence>MKTKNVVKRILAMMMVMALMLTTSMTAFAATGSRTYKAASKMTITLNPGQRGNSNTVTIRVSDLPEDAIITKLTVNTGSMTYSGGAIVCNYLTISSSNGRTEQIAWTGQANKTLTTSKFLASAANGTYTISFNATNMSSLSSGTKSYQPSITIEWDDEF</sequence>
<feature type="signal peptide" evidence="1">
    <location>
        <begin position="1"/>
        <end position="29"/>
    </location>
</feature>
<organism evidence="2 3">
    <name type="scientific">Roseburia faecis</name>
    <dbReference type="NCBI Taxonomy" id="301302"/>
    <lineage>
        <taxon>Bacteria</taxon>
        <taxon>Bacillati</taxon>
        <taxon>Bacillota</taxon>
        <taxon>Clostridia</taxon>
        <taxon>Lachnospirales</taxon>
        <taxon>Lachnospiraceae</taxon>
        <taxon>Roseburia</taxon>
    </lineage>
</organism>
<evidence type="ECO:0000313" key="3">
    <source>
        <dbReference type="Proteomes" id="UP000446657"/>
    </source>
</evidence>